<feature type="compositionally biased region" description="Basic and acidic residues" evidence="1">
    <location>
        <begin position="30"/>
        <end position="43"/>
    </location>
</feature>
<keyword evidence="3" id="KW-1185">Reference proteome</keyword>
<sequence>MLTREDQEPNSTTTSGEEQHLSSRVTSEQPKSEGVARVDKPEHLEDMACRSDSAVRLHGLEIIVLVTVTLIYAGVIHKQELNVVCTANTGEEPRVVVARMASSAPAGVTIMQAAPCTRLPLEQNCMLY</sequence>
<feature type="compositionally biased region" description="Polar residues" evidence="1">
    <location>
        <begin position="9"/>
        <end position="29"/>
    </location>
</feature>
<evidence type="ECO:0000313" key="2">
    <source>
        <dbReference type="EMBL" id="MPC47413.1"/>
    </source>
</evidence>
<gene>
    <name evidence="2" type="ORF">E2C01_041158</name>
</gene>
<name>A0A5B7FQX7_PORTR</name>
<accession>A0A5B7FQX7</accession>
<evidence type="ECO:0000256" key="1">
    <source>
        <dbReference type="SAM" id="MobiDB-lite"/>
    </source>
</evidence>
<reference evidence="2 3" key="1">
    <citation type="submission" date="2019-05" db="EMBL/GenBank/DDBJ databases">
        <title>Another draft genome of Portunus trituberculatus and its Hox gene families provides insights of decapod evolution.</title>
        <authorList>
            <person name="Jeong J.-H."/>
            <person name="Song I."/>
            <person name="Kim S."/>
            <person name="Choi T."/>
            <person name="Kim D."/>
            <person name="Ryu S."/>
            <person name="Kim W."/>
        </authorList>
    </citation>
    <scope>NUCLEOTIDE SEQUENCE [LARGE SCALE GENOMIC DNA]</scope>
    <source>
        <tissue evidence="2">Muscle</tissue>
    </source>
</reference>
<dbReference type="EMBL" id="VSRR010007722">
    <property type="protein sequence ID" value="MPC47413.1"/>
    <property type="molecule type" value="Genomic_DNA"/>
</dbReference>
<dbReference type="Proteomes" id="UP000324222">
    <property type="component" value="Unassembled WGS sequence"/>
</dbReference>
<feature type="region of interest" description="Disordered" evidence="1">
    <location>
        <begin position="1"/>
        <end position="43"/>
    </location>
</feature>
<dbReference type="AlphaFoldDB" id="A0A5B7FQX7"/>
<evidence type="ECO:0000313" key="3">
    <source>
        <dbReference type="Proteomes" id="UP000324222"/>
    </source>
</evidence>
<proteinExistence type="predicted"/>
<organism evidence="2 3">
    <name type="scientific">Portunus trituberculatus</name>
    <name type="common">Swimming crab</name>
    <name type="synonym">Neptunus trituberculatus</name>
    <dbReference type="NCBI Taxonomy" id="210409"/>
    <lineage>
        <taxon>Eukaryota</taxon>
        <taxon>Metazoa</taxon>
        <taxon>Ecdysozoa</taxon>
        <taxon>Arthropoda</taxon>
        <taxon>Crustacea</taxon>
        <taxon>Multicrustacea</taxon>
        <taxon>Malacostraca</taxon>
        <taxon>Eumalacostraca</taxon>
        <taxon>Eucarida</taxon>
        <taxon>Decapoda</taxon>
        <taxon>Pleocyemata</taxon>
        <taxon>Brachyura</taxon>
        <taxon>Eubrachyura</taxon>
        <taxon>Portunoidea</taxon>
        <taxon>Portunidae</taxon>
        <taxon>Portuninae</taxon>
        <taxon>Portunus</taxon>
    </lineage>
</organism>
<protein>
    <submittedName>
        <fullName evidence="2">Uncharacterized protein</fullName>
    </submittedName>
</protein>
<dbReference type="OrthoDB" id="756370at2759"/>
<comment type="caution">
    <text evidence="2">The sequence shown here is derived from an EMBL/GenBank/DDBJ whole genome shotgun (WGS) entry which is preliminary data.</text>
</comment>